<dbReference type="Pfam" id="PF09754">
    <property type="entry name" value="PAC2"/>
    <property type="match status" value="1"/>
</dbReference>
<accession>A0A4Q9KMX2</accession>
<dbReference type="EMBL" id="SDMR01000002">
    <property type="protein sequence ID" value="TBT95888.1"/>
    <property type="molecule type" value="Genomic_DNA"/>
</dbReference>
<dbReference type="AlphaFoldDB" id="A0A4Q9KMX2"/>
<dbReference type="InterPro" id="IPR008492">
    <property type="entry name" value="Rv2714-like"/>
</dbReference>
<organism evidence="1 2">
    <name type="scientific">Propioniciclava tarda</name>
    <dbReference type="NCBI Taxonomy" id="433330"/>
    <lineage>
        <taxon>Bacteria</taxon>
        <taxon>Bacillati</taxon>
        <taxon>Actinomycetota</taxon>
        <taxon>Actinomycetes</taxon>
        <taxon>Propionibacteriales</taxon>
        <taxon>Propionibacteriaceae</taxon>
        <taxon>Propioniciclava</taxon>
    </lineage>
</organism>
<dbReference type="Gene3D" id="3.40.50.10900">
    <property type="entry name" value="PAC-like subunit"/>
    <property type="match status" value="1"/>
</dbReference>
<evidence type="ECO:0000313" key="1">
    <source>
        <dbReference type="EMBL" id="TBT95888.1"/>
    </source>
</evidence>
<dbReference type="Proteomes" id="UP000291933">
    <property type="component" value="Unassembled WGS sequence"/>
</dbReference>
<dbReference type="SUPFAM" id="SSF159659">
    <property type="entry name" value="Cgl1923-like"/>
    <property type="match status" value="1"/>
</dbReference>
<gene>
    <name evidence="1" type="ORF">ET996_02620</name>
</gene>
<proteinExistence type="predicted"/>
<reference evidence="1 2" key="1">
    <citation type="submission" date="2019-01" db="EMBL/GenBank/DDBJ databases">
        <title>Lactibacter flavus gen. nov., sp. nov., a novel bacterium of the family Propionibacteriaceae isolated from raw milk and dairy products.</title>
        <authorList>
            <person name="Huptas C."/>
            <person name="Wenning M."/>
            <person name="Breitenwieser F."/>
            <person name="Doll E."/>
            <person name="Von Neubeck M."/>
            <person name="Busse H.-J."/>
            <person name="Scherer S."/>
        </authorList>
    </citation>
    <scope>NUCLEOTIDE SEQUENCE [LARGE SCALE GENOMIC DNA]</scope>
    <source>
        <strain evidence="1 2">DSM 22130</strain>
    </source>
</reference>
<evidence type="ECO:0000313" key="2">
    <source>
        <dbReference type="Proteomes" id="UP000291933"/>
    </source>
</evidence>
<dbReference type="PIRSF" id="PIRSF028754">
    <property type="entry name" value="UCP028754"/>
    <property type="match status" value="1"/>
</dbReference>
<keyword evidence="2" id="KW-1185">Reference proteome</keyword>
<protein>
    <submittedName>
        <fullName evidence="1">PAC2 family protein</fullName>
    </submittedName>
</protein>
<dbReference type="OrthoDB" id="150941at2"/>
<dbReference type="RefSeq" id="WP_131171003.1">
    <property type="nucleotide sequence ID" value="NZ_FXTL01000002.1"/>
</dbReference>
<sequence>MSGPSPLRDLNRPVVIAAFGGWNDAGDAATGVLDHLADLSSAELAFALDPDEFYDFTSSRPVVINGDDGRRIIEWPTVEVLVGHLPERDLVLIGGPEPNYHWSAFCAKLVSAMMSVKPEHVILLGSMLADAPHRRPVQIAMNSTEYEGPTGIVGVLTQACNNAGFEVTTLWAAVPHYVAEPPNPKATLALLGQVEDVLDATLEVRDLPQQAAAWEGRVNDLAADDPDIQTYISTLEEHYDTDEETDVAEALAAEAERFLRRRNR</sequence>
<comment type="caution">
    <text evidence="1">The sequence shown here is derived from an EMBL/GenBank/DDBJ whole genome shotgun (WGS) entry which is preliminary data.</text>
</comment>
<dbReference type="InterPro" id="IPR038389">
    <property type="entry name" value="PSMG2_sf"/>
</dbReference>
<name>A0A4Q9KMX2_PROTD</name>
<dbReference type="InterPro" id="IPR019151">
    <property type="entry name" value="Proteasome_assmbl_chaperone_2"/>
</dbReference>